<gene>
    <name evidence="2" type="ORF">BOTBODRAFT_536808</name>
</gene>
<dbReference type="HOGENOM" id="CLU_2209594_0_0_1"/>
<keyword evidence="3" id="KW-1185">Reference proteome</keyword>
<proteinExistence type="predicted"/>
<protein>
    <submittedName>
        <fullName evidence="2">Uncharacterized protein</fullName>
    </submittedName>
</protein>
<dbReference type="EMBL" id="KL198082">
    <property type="protein sequence ID" value="KDQ09143.1"/>
    <property type="molecule type" value="Genomic_DNA"/>
</dbReference>
<name>A0A067M081_BOTB1</name>
<evidence type="ECO:0000313" key="2">
    <source>
        <dbReference type="EMBL" id="KDQ09143.1"/>
    </source>
</evidence>
<reference evidence="3" key="1">
    <citation type="journal article" date="2014" name="Proc. Natl. Acad. Sci. U.S.A.">
        <title>Extensive sampling of basidiomycete genomes demonstrates inadequacy of the white-rot/brown-rot paradigm for wood decay fungi.</title>
        <authorList>
            <person name="Riley R."/>
            <person name="Salamov A.A."/>
            <person name="Brown D.W."/>
            <person name="Nagy L.G."/>
            <person name="Floudas D."/>
            <person name="Held B.W."/>
            <person name="Levasseur A."/>
            <person name="Lombard V."/>
            <person name="Morin E."/>
            <person name="Otillar R."/>
            <person name="Lindquist E.A."/>
            <person name="Sun H."/>
            <person name="LaButti K.M."/>
            <person name="Schmutz J."/>
            <person name="Jabbour D."/>
            <person name="Luo H."/>
            <person name="Baker S.E."/>
            <person name="Pisabarro A.G."/>
            <person name="Walton J.D."/>
            <person name="Blanchette R.A."/>
            <person name="Henrissat B."/>
            <person name="Martin F."/>
            <person name="Cullen D."/>
            <person name="Hibbett D.S."/>
            <person name="Grigoriev I.V."/>
        </authorList>
    </citation>
    <scope>NUCLEOTIDE SEQUENCE [LARGE SCALE GENOMIC DNA]</scope>
    <source>
        <strain evidence="3">FD-172 SS1</strain>
    </source>
</reference>
<feature type="compositionally biased region" description="Low complexity" evidence="1">
    <location>
        <begin position="82"/>
        <end position="94"/>
    </location>
</feature>
<dbReference type="Proteomes" id="UP000027195">
    <property type="component" value="Unassembled WGS sequence"/>
</dbReference>
<organism evidence="2 3">
    <name type="scientific">Botryobasidium botryosum (strain FD-172 SS1)</name>
    <dbReference type="NCBI Taxonomy" id="930990"/>
    <lineage>
        <taxon>Eukaryota</taxon>
        <taxon>Fungi</taxon>
        <taxon>Dikarya</taxon>
        <taxon>Basidiomycota</taxon>
        <taxon>Agaricomycotina</taxon>
        <taxon>Agaricomycetes</taxon>
        <taxon>Cantharellales</taxon>
        <taxon>Botryobasidiaceae</taxon>
        <taxon>Botryobasidium</taxon>
    </lineage>
</organism>
<evidence type="ECO:0000313" key="3">
    <source>
        <dbReference type="Proteomes" id="UP000027195"/>
    </source>
</evidence>
<evidence type="ECO:0000256" key="1">
    <source>
        <dbReference type="SAM" id="MobiDB-lite"/>
    </source>
</evidence>
<dbReference type="InParanoid" id="A0A067M081"/>
<feature type="region of interest" description="Disordered" evidence="1">
    <location>
        <begin position="75"/>
        <end position="107"/>
    </location>
</feature>
<accession>A0A067M081</accession>
<dbReference type="AlphaFoldDB" id="A0A067M081"/>
<sequence length="107" mass="11663">MREDKYILTHADSVCDSPKAYITRRHRPLPPPSSIPATHLIPPLPLLSSPHLHRTSPTYIYTNTFITLSTLYTPCPSPSLSPSPSSTPASRLTLPVPPSVAPRAARS</sequence>